<sequence length="73" mass="8090">MYHIFTFLYFNISMLHFAQQSIFDTQQLGHSDSKSILAAQGTVALVPCLKVDFDLIKLGDVGTGHSTNKGQFP</sequence>
<proteinExistence type="predicted"/>
<feature type="signal peptide" evidence="1">
    <location>
        <begin position="1"/>
        <end position="20"/>
    </location>
</feature>
<dbReference type="Proteomes" id="UP000593578">
    <property type="component" value="Unassembled WGS sequence"/>
</dbReference>
<organism evidence="2 3">
    <name type="scientific">Gossypium raimondii</name>
    <name type="common">Peruvian cotton</name>
    <name type="synonym">Gossypium klotzschianum subsp. raimondii</name>
    <dbReference type="NCBI Taxonomy" id="29730"/>
    <lineage>
        <taxon>Eukaryota</taxon>
        <taxon>Viridiplantae</taxon>
        <taxon>Streptophyta</taxon>
        <taxon>Embryophyta</taxon>
        <taxon>Tracheophyta</taxon>
        <taxon>Spermatophyta</taxon>
        <taxon>Magnoliopsida</taxon>
        <taxon>eudicotyledons</taxon>
        <taxon>Gunneridae</taxon>
        <taxon>Pentapetalae</taxon>
        <taxon>rosids</taxon>
        <taxon>malvids</taxon>
        <taxon>Malvales</taxon>
        <taxon>Malvaceae</taxon>
        <taxon>Malvoideae</taxon>
        <taxon>Gossypium</taxon>
    </lineage>
</organism>
<comment type="caution">
    <text evidence="2">The sequence shown here is derived from an EMBL/GenBank/DDBJ whole genome shotgun (WGS) entry which is preliminary data.</text>
</comment>
<evidence type="ECO:0000313" key="3">
    <source>
        <dbReference type="Proteomes" id="UP000593578"/>
    </source>
</evidence>
<reference evidence="2 3" key="1">
    <citation type="journal article" date="2019" name="Genome Biol. Evol.">
        <title>Insights into the evolution of the New World diploid cottons (Gossypium, subgenus Houzingenia) based on genome sequencing.</title>
        <authorList>
            <person name="Grover C.E."/>
            <person name="Arick M.A. 2nd"/>
            <person name="Thrash A."/>
            <person name="Conover J.L."/>
            <person name="Sanders W.S."/>
            <person name="Peterson D.G."/>
            <person name="Frelichowski J.E."/>
            <person name="Scheffler J.A."/>
            <person name="Scheffler B.E."/>
            <person name="Wendel J.F."/>
        </authorList>
    </citation>
    <scope>NUCLEOTIDE SEQUENCE [LARGE SCALE GENOMIC DNA]</scope>
    <source>
        <strain evidence="2">8</strain>
        <tissue evidence="2">Leaf</tissue>
    </source>
</reference>
<accession>A0A7J8PF77</accession>
<gene>
    <name evidence="2" type="ORF">Gorai_000775</name>
</gene>
<name>A0A7J8PF77_GOSRA</name>
<evidence type="ECO:0000256" key="1">
    <source>
        <dbReference type="SAM" id="SignalP"/>
    </source>
</evidence>
<dbReference type="AlphaFoldDB" id="A0A7J8PF77"/>
<keyword evidence="1" id="KW-0732">Signal</keyword>
<feature type="chain" id="PRO_5029503098" evidence="1">
    <location>
        <begin position="21"/>
        <end position="73"/>
    </location>
</feature>
<evidence type="ECO:0000313" key="2">
    <source>
        <dbReference type="EMBL" id="MBA0587650.1"/>
    </source>
</evidence>
<dbReference type="EMBL" id="JABEZZ010000006">
    <property type="protein sequence ID" value="MBA0587650.1"/>
    <property type="molecule type" value="Genomic_DNA"/>
</dbReference>
<protein>
    <submittedName>
        <fullName evidence="2">Uncharacterized protein</fullName>
    </submittedName>
</protein>